<dbReference type="InterPro" id="IPR052017">
    <property type="entry name" value="TSUP"/>
</dbReference>
<feature type="transmembrane region" description="Helical" evidence="8">
    <location>
        <begin position="107"/>
        <end position="127"/>
    </location>
</feature>
<keyword evidence="3" id="KW-0813">Transport</keyword>
<dbReference type="Proteomes" id="UP000662821">
    <property type="component" value="Chromosome"/>
</dbReference>
<dbReference type="AlphaFoldDB" id="A0AAJ4MW52"/>
<evidence type="ECO:0000313" key="10">
    <source>
        <dbReference type="Proteomes" id="UP000662821"/>
    </source>
</evidence>
<keyword evidence="4 8" id="KW-1003">Cell membrane</keyword>
<keyword evidence="6 8" id="KW-1133">Transmembrane helix</keyword>
<feature type="transmembrane region" description="Helical" evidence="8">
    <location>
        <begin position="139"/>
        <end position="162"/>
    </location>
</feature>
<evidence type="ECO:0000256" key="7">
    <source>
        <dbReference type="ARBA" id="ARBA00023136"/>
    </source>
</evidence>
<dbReference type="GO" id="GO:0005886">
    <property type="term" value="C:plasma membrane"/>
    <property type="evidence" value="ECO:0007669"/>
    <property type="project" value="UniProtKB-SubCell"/>
</dbReference>
<evidence type="ECO:0000256" key="2">
    <source>
        <dbReference type="ARBA" id="ARBA00009142"/>
    </source>
</evidence>
<accession>A0AAJ4MW52</accession>
<comment type="subcellular location">
    <subcellularLocation>
        <location evidence="1 8">Cell membrane</location>
        <topology evidence="1 8">Multi-pass membrane protein</topology>
    </subcellularLocation>
</comment>
<keyword evidence="7 8" id="KW-0472">Membrane</keyword>
<feature type="transmembrane region" description="Helical" evidence="8">
    <location>
        <begin position="203"/>
        <end position="224"/>
    </location>
</feature>
<comment type="similarity">
    <text evidence="2 8">Belongs to the 4-toluene sulfonate uptake permease (TSUP) (TC 2.A.102) family.</text>
</comment>
<keyword evidence="5 8" id="KW-0812">Transmembrane</keyword>
<evidence type="ECO:0000256" key="6">
    <source>
        <dbReference type="ARBA" id="ARBA00022989"/>
    </source>
</evidence>
<feature type="transmembrane region" description="Helical" evidence="8">
    <location>
        <begin position="174"/>
        <end position="191"/>
    </location>
</feature>
<dbReference type="PANTHER" id="PTHR30269">
    <property type="entry name" value="TRANSMEMBRANE PROTEIN YFCA"/>
    <property type="match status" value="1"/>
</dbReference>
<reference evidence="9 10" key="1">
    <citation type="submission" date="2021-03" db="EMBL/GenBank/DDBJ databases">
        <title>Draft genome sequence of Janthinobacterium sp. strain PLB02 isolated from infected primmorphs (Lubomirskia baicalensis).</title>
        <authorList>
            <person name="Chernogor L.I."/>
            <person name="Belikov S.I."/>
            <person name="Petrushin I.S."/>
        </authorList>
    </citation>
    <scope>NUCLEOTIDE SEQUENCE [LARGE SCALE GENOMIC DNA]</scope>
    <source>
        <strain evidence="9 10">PLB02</strain>
    </source>
</reference>
<gene>
    <name evidence="9" type="ORF">J3P46_10435</name>
</gene>
<evidence type="ECO:0000256" key="5">
    <source>
        <dbReference type="ARBA" id="ARBA00022692"/>
    </source>
</evidence>
<dbReference type="EMBL" id="CP071520">
    <property type="protein sequence ID" value="QSX98275.1"/>
    <property type="molecule type" value="Genomic_DNA"/>
</dbReference>
<dbReference type="InterPro" id="IPR002781">
    <property type="entry name" value="TM_pro_TauE-like"/>
</dbReference>
<organism evidence="9 10">
    <name type="scientific">Janthinobacterium lividum</name>
    <dbReference type="NCBI Taxonomy" id="29581"/>
    <lineage>
        <taxon>Bacteria</taxon>
        <taxon>Pseudomonadati</taxon>
        <taxon>Pseudomonadota</taxon>
        <taxon>Betaproteobacteria</taxon>
        <taxon>Burkholderiales</taxon>
        <taxon>Oxalobacteraceae</taxon>
        <taxon>Janthinobacterium</taxon>
    </lineage>
</organism>
<evidence type="ECO:0000256" key="4">
    <source>
        <dbReference type="ARBA" id="ARBA00022475"/>
    </source>
</evidence>
<name>A0AAJ4MW52_9BURK</name>
<evidence type="ECO:0000313" key="9">
    <source>
        <dbReference type="EMBL" id="QSX98275.1"/>
    </source>
</evidence>
<feature type="transmembrane region" description="Helical" evidence="8">
    <location>
        <begin position="78"/>
        <end position="100"/>
    </location>
</feature>
<proteinExistence type="inferred from homology"/>
<evidence type="ECO:0000256" key="1">
    <source>
        <dbReference type="ARBA" id="ARBA00004651"/>
    </source>
</evidence>
<dbReference type="RefSeq" id="WP_151093767.1">
    <property type="nucleotide sequence ID" value="NZ_CP071520.1"/>
</dbReference>
<evidence type="ECO:0000256" key="3">
    <source>
        <dbReference type="ARBA" id="ARBA00022448"/>
    </source>
</evidence>
<feature type="transmembrane region" description="Helical" evidence="8">
    <location>
        <begin position="236"/>
        <end position="257"/>
    </location>
</feature>
<dbReference type="Pfam" id="PF01925">
    <property type="entry name" value="TauE"/>
    <property type="match status" value="1"/>
</dbReference>
<protein>
    <recommendedName>
        <fullName evidence="8">Probable membrane transporter protein</fullName>
    </recommendedName>
</protein>
<evidence type="ECO:0000256" key="8">
    <source>
        <dbReference type="RuleBase" id="RU363041"/>
    </source>
</evidence>
<sequence length="259" mass="26669">MDADFLFSLPVLALLGVVAAGTYFQTVTGFGLGMIVMGVASGLGLAPVPALAALVSLLSLANCLVALPGALHHLDWRAIRAASIGLLPAMAAGVLLLGYLDQAYAPLLKLLLGAAIVYGGVSILLQAPPGPGAADKRSFFISGVCGGLFSGLFSLAGPPLVYQFYRQEMSLTTIRYSLIFLFAISAGGRSLMAGSQGQLDAKVLLLCALALPVGVLATMAGKRYPPPIAQRGMRRIAFAVLTAIGISLMAAAVPQLFRP</sequence>
<dbReference type="PANTHER" id="PTHR30269:SF37">
    <property type="entry name" value="MEMBRANE TRANSPORTER PROTEIN"/>
    <property type="match status" value="1"/>
</dbReference>